<dbReference type="EMBL" id="JAWDIP010000004">
    <property type="protein sequence ID" value="MDY0396312.1"/>
    <property type="molecule type" value="Genomic_DNA"/>
</dbReference>
<dbReference type="NCBIfam" id="NF002032">
    <property type="entry name" value="PRK00856.1"/>
    <property type="match status" value="1"/>
</dbReference>
<dbReference type="InterPro" id="IPR006130">
    <property type="entry name" value="Asp/Orn_carbamoylTrfase"/>
</dbReference>
<name>A0ABU5CAG5_9BACI</name>
<dbReference type="InterPro" id="IPR036901">
    <property type="entry name" value="Asp/Orn_carbamoylTrfase_sf"/>
</dbReference>
<keyword evidence="4 7" id="KW-0665">Pyrimidine biosynthesis</keyword>
<dbReference type="PANTHER" id="PTHR45753:SF6">
    <property type="entry name" value="ASPARTATE CARBAMOYLTRANSFERASE"/>
    <property type="match status" value="1"/>
</dbReference>
<dbReference type="InterPro" id="IPR006131">
    <property type="entry name" value="Asp_carbamoyltransf_Asp/Orn-bd"/>
</dbReference>
<gene>
    <name evidence="7" type="primary">pyrB</name>
    <name evidence="10" type="ORF">RWE15_20655</name>
</gene>
<evidence type="ECO:0000256" key="7">
    <source>
        <dbReference type="HAMAP-Rule" id="MF_00001"/>
    </source>
</evidence>
<dbReference type="PRINTS" id="PR00100">
    <property type="entry name" value="AOTCASE"/>
</dbReference>
<dbReference type="EC" id="2.1.3.2" evidence="7"/>
<evidence type="ECO:0000313" key="10">
    <source>
        <dbReference type="EMBL" id="MDY0396312.1"/>
    </source>
</evidence>
<keyword evidence="11" id="KW-1185">Reference proteome</keyword>
<dbReference type="InterPro" id="IPR002082">
    <property type="entry name" value="Asp_carbamoyltransf"/>
</dbReference>
<dbReference type="PROSITE" id="PS00097">
    <property type="entry name" value="CARBAMOYLTRANSFERASE"/>
    <property type="match status" value="1"/>
</dbReference>
<dbReference type="RefSeq" id="WP_390353906.1">
    <property type="nucleotide sequence ID" value="NZ_JBHUIZ010000003.1"/>
</dbReference>
<keyword evidence="3 7" id="KW-0808">Transferase</keyword>
<dbReference type="Proteomes" id="UP001281447">
    <property type="component" value="Unassembled WGS sequence"/>
</dbReference>
<accession>A0ABU5CAG5</accession>
<dbReference type="PRINTS" id="PR00101">
    <property type="entry name" value="ATCASE"/>
</dbReference>
<protein>
    <recommendedName>
        <fullName evidence="7">Aspartate carbamoyltransferase</fullName>
        <ecNumber evidence="7">2.1.3.2</ecNumber>
    </recommendedName>
    <alternativeName>
        <fullName evidence="7">Aspartate transcarbamylase</fullName>
        <shortName evidence="7">ATCase</shortName>
    </alternativeName>
</protein>
<evidence type="ECO:0000256" key="3">
    <source>
        <dbReference type="ARBA" id="ARBA00022679"/>
    </source>
</evidence>
<evidence type="ECO:0000256" key="5">
    <source>
        <dbReference type="ARBA" id="ARBA00043884"/>
    </source>
</evidence>
<dbReference type="NCBIfam" id="TIGR00670">
    <property type="entry name" value="asp_carb_tr"/>
    <property type="match status" value="1"/>
</dbReference>
<reference evidence="10 11" key="1">
    <citation type="submission" date="2023-10" db="EMBL/GenBank/DDBJ databases">
        <title>Virgibacillus halophilus 5B73C genome.</title>
        <authorList>
            <person name="Miliotis G."/>
            <person name="Sengupta P."/>
            <person name="Hameed A."/>
            <person name="Chuvochina M."/>
            <person name="Mcdonagh F."/>
            <person name="Simpson A.C."/>
            <person name="Singh N.K."/>
            <person name="Rekha P.D."/>
            <person name="Raman K."/>
            <person name="Hugenholtz P."/>
            <person name="Venkateswaran K."/>
        </authorList>
    </citation>
    <scope>NUCLEOTIDE SEQUENCE [LARGE SCALE GENOMIC DNA]</scope>
    <source>
        <strain evidence="10 11">5B73C</strain>
    </source>
</reference>
<dbReference type="Gene3D" id="3.40.50.1370">
    <property type="entry name" value="Aspartate/ornithine carbamoyltransferase"/>
    <property type="match status" value="2"/>
</dbReference>
<dbReference type="Pfam" id="PF02729">
    <property type="entry name" value="OTCace_N"/>
    <property type="match status" value="1"/>
</dbReference>
<dbReference type="InterPro" id="IPR006132">
    <property type="entry name" value="Asp/Orn_carbamoyltranf_P-bd"/>
</dbReference>
<feature type="binding site" evidence="7">
    <location>
        <position position="249"/>
    </location>
    <ligand>
        <name>carbamoyl phosphate</name>
        <dbReference type="ChEBI" id="CHEBI:58228"/>
    </ligand>
</feature>
<feature type="binding site" evidence="7">
    <location>
        <position position="48"/>
    </location>
    <ligand>
        <name>carbamoyl phosphate</name>
        <dbReference type="ChEBI" id="CHEBI:58228"/>
    </ligand>
</feature>
<feature type="binding site" evidence="7">
    <location>
        <position position="98"/>
    </location>
    <ligand>
        <name>carbamoyl phosphate</name>
        <dbReference type="ChEBI" id="CHEBI:58228"/>
    </ligand>
</feature>
<organism evidence="10 11">
    <name type="scientific">Tigheibacillus halophilus</name>
    <dbReference type="NCBI Taxonomy" id="361280"/>
    <lineage>
        <taxon>Bacteria</taxon>
        <taxon>Bacillati</taxon>
        <taxon>Bacillota</taxon>
        <taxon>Bacilli</taxon>
        <taxon>Bacillales</taxon>
        <taxon>Bacillaceae</taxon>
        <taxon>Tigheibacillus</taxon>
    </lineage>
</organism>
<comment type="catalytic activity">
    <reaction evidence="6 7">
        <text>carbamoyl phosphate + L-aspartate = N-carbamoyl-L-aspartate + phosphate + H(+)</text>
        <dbReference type="Rhea" id="RHEA:20013"/>
        <dbReference type="ChEBI" id="CHEBI:15378"/>
        <dbReference type="ChEBI" id="CHEBI:29991"/>
        <dbReference type="ChEBI" id="CHEBI:32814"/>
        <dbReference type="ChEBI" id="CHEBI:43474"/>
        <dbReference type="ChEBI" id="CHEBI:58228"/>
        <dbReference type="EC" id="2.1.3.2"/>
    </reaction>
</comment>
<feature type="binding site" evidence="7">
    <location>
        <position position="126"/>
    </location>
    <ligand>
        <name>carbamoyl phosphate</name>
        <dbReference type="ChEBI" id="CHEBI:58228"/>
    </ligand>
</feature>
<feature type="domain" description="Aspartate/ornithine carbamoyltransferase carbamoyl-P binding" evidence="9">
    <location>
        <begin position="2"/>
        <end position="139"/>
    </location>
</feature>
<evidence type="ECO:0000256" key="6">
    <source>
        <dbReference type="ARBA" id="ARBA00048859"/>
    </source>
</evidence>
<dbReference type="SUPFAM" id="SSF53671">
    <property type="entry name" value="Aspartate/ornithine carbamoyltransferase"/>
    <property type="match status" value="1"/>
</dbReference>
<evidence type="ECO:0000256" key="1">
    <source>
        <dbReference type="ARBA" id="ARBA00004852"/>
    </source>
</evidence>
<feature type="binding site" evidence="7">
    <location>
        <position position="209"/>
    </location>
    <ligand>
        <name>L-aspartate</name>
        <dbReference type="ChEBI" id="CHEBI:29991"/>
    </ligand>
</feature>
<evidence type="ECO:0000259" key="9">
    <source>
        <dbReference type="Pfam" id="PF02729"/>
    </source>
</evidence>
<comment type="function">
    <text evidence="5 7">Catalyzes the condensation of carbamoyl phosphate and aspartate to form carbamoyl aspartate and inorganic phosphate, the committed step in the de novo pyrimidine nucleotide biosynthesis pathway.</text>
</comment>
<sequence length="313" mass="35546">MRHFESLHQFSVKEIMEMLDLANHFKRGGAPSFKDSYAANLFYEPSTRTKNSFMMAQHKLGMNVLEFDVDTSSVKKGETLYDTAKTMEAIGADLLIIRHPDDHWADGLRNGIGIPLINGGAGKVEHPTQGLLDLLTIYQEFGHFQDLKIAICGDIAHSRVAHSNAEVLQRMGAEVYMCAAPGFEDLSLPIPYITIDEAVNDCDVVMLLRIQHERHESHWQTSSYLEDYGLTKAREKQMKKQAIIMHPAPINRDVEIDTELVECQRSRIFKQMENGVYTRMAIITKMMEEWRISHATAFEEHEANSAHRAIASL</sequence>
<feature type="domain" description="Aspartate/ornithine carbamoyltransferase Asp/Orn-binding" evidence="8">
    <location>
        <begin position="145"/>
        <end position="284"/>
    </location>
</feature>
<evidence type="ECO:0000259" key="8">
    <source>
        <dbReference type="Pfam" id="PF00185"/>
    </source>
</evidence>
<comment type="subunit">
    <text evidence="7">Heterododecamer (2C3:3R2) of six catalytic PyrB chains organized as two trimers (C3), and six regulatory PyrI chains organized as three dimers (R2).</text>
</comment>
<dbReference type="GO" id="GO:0004070">
    <property type="term" value="F:aspartate carbamoyltransferase activity"/>
    <property type="evidence" value="ECO:0007669"/>
    <property type="project" value="UniProtKB-EC"/>
</dbReference>
<dbReference type="HAMAP" id="MF_00001">
    <property type="entry name" value="Asp_carb_tr"/>
    <property type="match status" value="1"/>
</dbReference>
<dbReference type="PANTHER" id="PTHR45753">
    <property type="entry name" value="ORNITHINE CARBAMOYLTRANSFERASE, MITOCHONDRIAL"/>
    <property type="match status" value="1"/>
</dbReference>
<feature type="binding site" evidence="7">
    <location>
        <position position="49"/>
    </location>
    <ligand>
        <name>carbamoyl phosphate</name>
        <dbReference type="ChEBI" id="CHEBI:58228"/>
    </ligand>
</feature>
<evidence type="ECO:0000256" key="4">
    <source>
        <dbReference type="ARBA" id="ARBA00022975"/>
    </source>
</evidence>
<dbReference type="Pfam" id="PF00185">
    <property type="entry name" value="OTCace"/>
    <property type="match status" value="1"/>
</dbReference>
<comment type="caution">
    <text evidence="10">The sequence shown here is derived from an EMBL/GenBank/DDBJ whole genome shotgun (WGS) entry which is preliminary data.</text>
</comment>
<feature type="binding site" evidence="7">
    <location>
        <position position="248"/>
    </location>
    <ligand>
        <name>carbamoyl phosphate</name>
        <dbReference type="ChEBI" id="CHEBI:58228"/>
    </ligand>
</feature>
<proteinExistence type="inferred from homology"/>
<comment type="pathway">
    <text evidence="1 7">Pyrimidine metabolism; UMP biosynthesis via de novo pathway; (S)-dihydroorotate from bicarbonate: step 2/3.</text>
</comment>
<feature type="binding site" evidence="7">
    <location>
        <position position="129"/>
    </location>
    <ligand>
        <name>carbamoyl phosphate</name>
        <dbReference type="ChEBI" id="CHEBI:58228"/>
    </ligand>
</feature>
<feature type="binding site" evidence="7">
    <location>
        <position position="76"/>
    </location>
    <ligand>
        <name>L-aspartate</name>
        <dbReference type="ChEBI" id="CHEBI:29991"/>
    </ligand>
</feature>
<evidence type="ECO:0000256" key="2">
    <source>
        <dbReference type="ARBA" id="ARBA00008896"/>
    </source>
</evidence>
<comment type="similarity">
    <text evidence="2 7">Belongs to the aspartate/ornithine carbamoyltransferase superfamily. ATCase family.</text>
</comment>
<feature type="binding site" evidence="7">
    <location>
        <position position="159"/>
    </location>
    <ligand>
        <name>L-aspartate</name>
        <dbReference type="ChEBI" id="CHEBI:29991"/>
    </ligand>
</feature>
<evidence type="ECO:0000313" key="11">
    <source>
        <dbReference type="Proteomes" id="UP001281447"/>
    </source>
</evidence>